<evidence type="ECO:0000313" key="2">
    <source>
        <dbReference type="Proteomes" id="UP000219914"/>
    </source>
</evidence>
<dbReference type="EMBL" id="NWSY01000019">
    <property type="protein sequence ID" value="PDT21218.1"/>
    <property type="molecule type" value="Genomic_DNA"/>
</dbReference>
<dbReference type="Proteomes" id="UP000219914">
    <property type="component" value="Unassembled WGS sequence"/>
</dbReference>
<proteinExistence type="predicted"/>
<keyword evidence="2" id="KW-1185">Reference proteome</keyword>
<accession>A0ABX4JMD7</accession>
<gene>
    <name evidence="1" type="ORF">CO674_23430</name>
</gene>
<comment type="caution">
    <text evidence="1">The sequence shown here is derived from an EMBL/GenBank/DDBJ whole genome shotgun (WGS) entry which is preliminary data.</text>
</comment>
<protein>
    <submittedName>
        <fullName evidence="1">Uncharacterized protein</fullName>
    </submittedName>
</protein>
<reference evidence="1 2" key="1">
    <citation type="submission" date="2017-09" db="EMBL/GenBank/DDBJ databases">
        <title>Comparative genomics of rhizobia isolated from Phaseolus vulgaris in China.</title>
        <authorList>
            <person name="Tong W."/>
        </authorList>
    </citation>
    <scope>NUCLEOTIDE SEQUENCE [LARGE SCALE GENOMIC DNA]</scope>
    <source>
        <strain evidence="1 2">FH14</strain>
    </source>
</reference>
<name>A0ABX4JMD7_9HYPH</name>
<organism evidence="1 2">
    <name type="scientific">Rhizobium hidalgonense</name>
    <dbReference type="NCBI Taxonomy" id="1538159"/>
    <lineage>
        <taxon>Bacteria</taxon>
        <taxon>Pseudomonadati</taxon>
        <taxon>Pseudomonadota</taxon>
        <taxon>Alphaproteobacteria</taxon>
        <taxon>Hyphomicrobiales</taxon>
        <taxon>Rhizobiaceae</taxon>
        <taxon>Rhizobium/Agrobacterium group</taxon>
        <taxon>Rhizobium</taxon>
    </lineage>
</organism>
<sequence>MDDNFAWEMAERALTDIAAVRHYRRYLEPSNLFGWSPRGSPEVPSERSAQQRFDFTSRQRSSILIAPMFDPPPYASRITVMALGAQAAYPTGKGLVAI</sequence>
<evidence type="ECO:0000313" key="1">
    <source>
        <dbReference type="EMBL" id="PDT21218.1"/>
    </source>
</evidence>